<accession>A0A382GN05</accession>
<proteinExistence type="predicted"/>
<gene>
    <name evidence="1" type="ORF">METZ01_LOCUS229384</name>
</gene>
<dbReference type="AlphaFoldDB" id="A0A382GN05"/>
<sequence>MKKSRPPKTFIILITLINFLFISFLPSQSIIDAFLIGNNTTILRGTQQDGLITPRDLDFHKDA</sequence>
<reference evidence="1" key="1">
    <citation type="submission" date="2018-05" db="EMBL/GenBank/DDBJ databases">
        <authorList>
            <person name="Lanie J.A."/>
            <person name="Ng W.-L."/>
            <person name="Kazmierczak K.M."/>
            <person name="Andrzejewski T.M."/>
            <person name="Davidsen T.M."/>
            <person name="Wayne K.J."/>
            <person name="Tettelin H."/>
            <person name="Glass J.I."/>
            <person name="Rusch D."/>
            <person name="Podicherti R."/>
            <person name="Tsui H.-C.T."/>
            <person name="Winkler M.E."/>
        </authorList>
    </citation>
    <scope>NUCLEOTIDE SEQUENCE</scope>
</reference>
<feature type="non-terminal residue" evidence="1">
    <location>
        <position position="63"/>
    </location>
</feature>
<protein>
    <submittedName>
        <fullName evidence="1">Uncharacterized protein</fullName>
    </submittedName>
</protein>
<organism evidence="1">
    <name type="scientific">marine metagenome</name>
    <dbReference type="NCBI Taxonomy" id="408172"/>
    <lineage>
        <taxon>unclassified sequences</taxon>
        <taxon>metagenomes</taxon>
        <taxon>ecological metagenomes</taxon>
    </lineage>
</organism>
<name>A0A382GN05_9ZZZZ</name>
<evidence type="ECO:0000313" key="1">
    <source>
        <dbReference type="EMBL" id="SVB76530.1"/>
    </source>
</evidence>
<dbReference type="EMBL" id="UINC01056465">
    <property type="protein sequence ID" value="SVB76530.1"/>
    <property type="molecule type" value="Genomic_DNA"/>
</dbReference>